<gene>
    <name evidence="1" type="ORF">I6J42_34835</name>
</gene>
<reference evidence="1 2" key="1">
    <citation type="submission" date="2021-02" db="EMBL/GenBank/DDBJ databases">
        <title>FDA dAtabase for Regulatory Grade micrObial Sequences (FDA-ARGOS): Supporting development and validation of Infectious Disease Dx tests.</title>
        <authorList>
            <person name="Sproer C."/>
            <person name="Gronow S."/>
            <person name="Severitt S."/>
            <person name="Schroder I."/>
            <person name="Tallon L."/>
            <person name="Sadzewicz L."/>
            <person name="Zhao X."/>
            <person name="Boylan J."/>
            <person name="Ott S."/>
            <person name="Bowen H."/>
            <person name="Vavikolanu K."/>
            <person name="Mehta A."/>
            <person name="Aluvathingal J."/>
            <person name="Nadendla S."/>
            <person name="Lowell S."/>
            <person name="Myers T."/>
            <person name="Yan Y."/>
            <person name="Sichtig H."/>
        </authorList>
    </citation>
    <scope>NUCLEOTIDE SEQUENCE [LARGE SCALE GENOMIC DNA]</scope>
    <source>
        <strain evidence="1 2">FDAARGOS_1212</strain>
        <plasmid evidence="1 2">unnamed4</plasmid>
    </source>
</reference>
<proteinExistence type="predicted"/>
<keyword evidence="1" id="KW-0614">Plasmid</keyword>
<dbReference type="Proteomes" id="UP000623926">
    <property type="component" value="Plasmid unnamed4"/>
</dbReference>
<accession>A0ABD7D707</accession>
<name>A0ABD7D707_9ACTN</name>
<protein>
    <submittedName>
        <fullName evidence="1">Uncharacterized protein</fullName>
    </submittedName>
</protein>
<geneLocation type="plasmid" evidence="1 2">
    <name>unnamed4</name>
</geneLocation>
<dbReference type="AlphaFoldDB" id="A0ABD7D707"/>
<organism evidence="1 2">
    <name type="scientific">Streptomyces californicus</name>
    <dbReference type="NCBI Taxonomy" id="67351"/>
    <lineage>
        <taxon>Bacteria</taxon>
        <taxon>Bacillati</taxon>
        <taxon>Actinomycetota</taxon>
        <taxon>Actinomycetes</taxon>
        <taxon>Kitasatosporales</taxon>
        <taxon>Streptomycetaceae</taxon>
        <taxon>Streptomyces</taxon>
    </lineage>
</organism>
<dbReference type="RefSeq" id="WP_030122142.1">
    <property type="nucleotide sequence ID" value="NZ_CP070248.1"/>
</dbReference>
<evidence type="ECO:0000313" key="2">
    <source>
        <dbReference type="Proteomes" id="UP000623926"/>
    </source>
</evidence>
<sequence length="78" mass="8408">MYATTRATTRDAAHAFRHLLLTTATAVADPYAPGIDRDLPAAAAEAHRALTRAGLLARPTHELIALVRAEFPNYNPTV</sequence>
<dbReference type="EMBL" id="CP070248">
    <property type="protein sequence ID" value="QRV39264.1"/>
    <property type="molecule type" value="Genomic_DNA"/>
</dbReference>
<evidence type="ECO:0000313" key="1">
    <source>
        <dbReference type="EMBL" id="QRV39264.1"/>
    </source>
</evidence>